<reference evidence="1 2" key="1">
    <citation type="journal article" date="2016" name="Nat. Commun.">
        <title>Thousands of microbial genomes shed light on interconnected biogeochemical processes in an aquifer system.</title>
        <authorList>
            <person name="Anantharaman K."/>
            <person name="Brown C.T."/>
            <person name="Hug L.A."/>
            <person name="Sharon I."/>
            <person name="Castelle C.J."/>
            <person name="Probst A.J."/>
            <person name="Thomas B.C."/>
            <person name="Singh A."/>
            <person name="Wilkins M.J."/>
            <person name="Karaoz U."/>
            <person name="Brodie E.L."/>
            <person name="Williams K.H."/>
            <person name="Hubbard S.S."/>
            <person name="Banfield J.F."/>
        </authorList>
    </citation>
    <scope>NUCLEOTIDE SEQUENCE [LARGE SCALE GENOMIC DNA]</scope>
</reference>
<dbReference type="STRING" id="1802516.A3A75_01005"/>
<sequence>MTHVSKRSLPLETIELLNKALLNLFSNSSPIEIKHIISTLITKTERIMILKRLGILSLMQEGLTLDETSESLKTTRQTVARIQLELLTIPEEDQNFVLKKLSSWNYFQKLKQILKKSAIWSAKKILRAAVGKP</sequence>
<dbReference type="Gene3D" id="1.10.1270.10">
    <property type="entry name" value="TrpR-like"/>
    <property type="match status" value="1"/>
</dbReference>
<dbReference type="AlphaFoldDB" id="A0A1F8B758"/>
<name>A0A1F8B758_9BACT</name>
<evidence type="ECO:0000313" key="2">
    <source>
        <dbReference type="Proteomes" id="UP000179018"/>
    </source>
</evidence>
<evidence type="ECO:0000313" key="1">
    <source>
        <dbReference type="EMBL" id="OGM59872.1"/>
    </source>
</evidence>
<accession>A0A1F8B758</accession>
<comment type="caution">
    <text evidence="1">The sequence shown here is derived from an EMBL/GenBank/DDBJ whole genome shotgun (WGS) entry which is preliminary data.</text>
</comment>
<dbReference type="EMBL" id="MGHC01000014">
    <property type="protein sequence ID" value="OGM59872.1"/>
    <property type="molecule type" value="Genomic_DNA"/>
</dbReference>
<organism evidence="1 2">
    <name type="scientific">Candidatus Woesebacteria bacterium RIFCSPLOWO2_01_FULL_39_10</name>
    <dbReference type="NCBI Taxonomy" id="1802516"/>
    <lineage>
        <taxon>Bacteria</taxon>
        <taxon>Candidatus Woeseibacteriota</taxon>
    </lineage>
</organism>
<protein>
    <submittedName>
        <fullName evidence="1">Uncharacterized protein</fullName>
    </submittedName>
</protein>
<gene>
    <name evidence="1" type="ORF">A3A75_01005</name>
</gene>
<dbReference type="Proteomes" id="UP000179018">
    <property type="component" value="Unassembled WGS sequence"/>
</dbReference>
<dbReference type="InterPro" id="IPR038116">
    <property type="entry name" value="TrpR-like_sf"/>
</dbReference>
<proteinExistence type="predicted"/>